<gene>
    <name evidence="17" type="ORF">LIN78_05525</name>
</gene>
<dbReference type="InterPro" id="IPR033479">
    <property type="entry name" value="dCache_1"/>
</dbReference>
<dbReference type="InterPro" id="IPR003661">
    <property type="entry name" value="HisK_dim/P_dom"/>
</dbReference>
<feature type="transmembrane region" description="Helical" evidence="15">
    <location>
        <begin position="308"/>
        <end position="326"/>
    </location>
</feature>
<dbReference type="PANTHER" id="PTHR43065:SF46">
    <property type="entry name" value="C4-DICARBOXYLATE TRANSPORT SENSOR PROTEIN DCTB"/>
    <property type="match status" value="1"/>
</dbReference>
<keyword evidence="11 15" id="KW-1133">Transmembrane helix</keyword>
<dbReference type="SMART" id="SM00388">
    <property type="entry name" value="HisKA"/>
    <property type="match status" value="1"/>
</dbReference>
<dbReference type="Gene3D" id="3.30.565.10">
    <property type="entry name" value="Histidine kinase-like ATPase, C-terminal domain"/>
    <property type="match status" value="1"/>
</dbReference>
<evidence type="ECO:0000256" key="7">
    <source>
        <dbReference type="ARBA" id="ARBA00022692"/>
    </source>
</evidence>
<dbReference type="Gene3D" id="1.10.287.130">
    <property type="match status" value="1"/>
</dbReference>
<comment type="caution">
    <text evidence="17">The sequence shown here is derived from an EMBL/GenBank/DDBJ whole genome shotgun (WGS) entry which is preliminary data.</text>
</comment>
<dbReference type="SUPFAM" id="SSF47384">
    <property type="entry name" value="Homodimeric domain of signal transducing histidine kinase"/>
    <property type="match status" value="1"/>
</dbReference>
<keyword evidence="12" id="KW-0902">Two-component regulatory system</keyword>
<dbReference type="InterPro" id="IPR036890">
    <property type="entry name" value="HATPase_C_sf"/>
</dbReference>
<dbReference type="CDD" id="cd18773">
    <property type="entry name" value="PDC1_HK_sensor"/>
    <property type="match status" value="1"/>
</dbReference>
<reference evidence="17" key="1">
    <citation type="submission" date="2021-10" db="EMBL/GenBank/DDBJ databases">
        <title>The complete genome sequence of Leeia sp. TBRC 13508.</title>
        <authorList>
            <person name="Charoenyingcharoen P."/>
            <person name="Yukphan P."/>
        </authorList>
    </citation>
    <scope>NUCLEOTIDE SEQUENCE</scope>
    <source>
        <strain evidence="17">TBRC 13508</strain>
    </source>
</reference>
<evidence type="ECO:0000256" key="2">
    <source>
        <dbReference type="ARBA" id="ARBA00004651"/>
    </source>
</evidence>
<accession>A0ABS8D487</accession>
<keyword evidence="7 15" id="KW-0812">Transmembrane</keyword>
<evidence type="ECO:0000256" key="6">
    <source>
        <dbReference type="ARBA" id="ARBA00022679"/>
    </source>
</evidence>
<dbReference type="Proteomes" id="UP001165395">
    <property type="component" value="Unassembled WGS sequence"/>
</dbReference>
<dbReference type="InterPro" id="IPR029151">
    <property type="entry name" value="Sensor-like_sf"/>
</dbReference>
<dbReference type="SUPFAM" id="SSF103190">
    <property type="entry name" value="Sensory domain-like"/>
    <property type="match status" value="1"/>
</dbReference>
<dbReference type="CDD" id="cd00082">
    <property type="entry name" value="HisKA"/>
    <property type="match status" value="1"/>
</dbReference>
<feature type="domain" description="Histidine kinase" evidence="16">
    <location>
        <begin position="396"/>
        <end position="609"/>
    </location>
</feature>
<dbReference type="RefSeq" id="WP_227179334.1">
    <property type="nucleotide sequence ID" value="NZ_JAJBZT010000002.1"/>
</dbReference>
<organism evidence="17 18">
    <name type="scientific">Leeia speluncae</name>
    <dbReference type="NCBI Taxonomy" id="2884804"/>
    <lineage>
        <taxon>Bacteria</taxon>
        <taxon>Pseudomonadati</taxon>
        <taxon>Pseudomonadota</taxon>
        <taxon>Betaproteobacteria</taxon>
        <taxon>Neisseriales</taxon>
        <taxon>Leeiaceae</taxon>
        <taxon>Leeia</taxon>
    </lineage>
</organism>
<dbReference type="Gene3D" id="3.30.450.20">
    <property type="entry name" value="PAS domain"/>
    <property type="match status" value="2"/>
</dbReference>
<keyword evidence="4" id="KW-1003">Cell membrane</keyword>
<protein>
    <recommendedName>
        <fullName evidence="3">histidine kinase</fullName>
        <ecNumber evidence="3">2.7.13.3</ecNumber>
    </recommendedName>
</protein>
<dbReference type="InterPro" id="IPR005467">
    <property type="entry name" value="His_kinase_dom"/>
</dbReference>
<evidence type="ECO:0000259" key="16">
    <source>
        <dbReference type="PROSITE" id="PS50109"/>
    </source>
</evidence>
<dbReference type="Pfam" id="PF02743">
    <property type="entry name" value="dCache_1"/>
    <property type="match status" value="1"/>
</dbReference>
<evidence type="ECO:0000256" key="13">
    <source>
        <dbReference type="ARBA" id="ARBA00023136"/>
    </source>
</evidence>
<dbReference type="SUPFAM" id="SSF55874">
    <property type="entry name" value="ATPase domain of HSP90 chaperone/DNA topoisomerase II/histidine kinase"/>
    <property type="match status" value="1"/>
</dbReference>
<dbReference type="Pfam" id="PF02518">
    <property type="entry name" value="HATPase_c"/>
    <property type="match status" value="1"/>
</dbReference>
<evidence type="ECO:0000256" key="9">
    <source>
        <dbReference type="ARBA" id="ARBA00022777"/>
    </source>
</evidence>
<evidence type="ECO:0000313" key="17">
    <source>
        <dbReference type="EMBL" id="MCB6183007.1"/>
    </source>
</evidence>
<dbReference type="Pfam" id="PF00512">
    <property type="entry name" value="HisKA"/>
    <property type="match status" value="1"/>
</dbReference>
<evidence type="ECO:0000256" key="8">
    <source>
        <dbReference type="ARBA" id="ARBA00022741"/>
    </source>
</evidence>
<keyword evidence="14" id="KW-0175">Coiled coil</keyword>
<proteinExistence type="predicted"/>
<evidence type="ECO:0000256" key="5">
    <source>
        <dbReference type="ARBA" id="ARBA00022553"/>
    </source>
</evidence>
<dbReference type="PRINTS" id="PR00344">
    <property type="entry name" value="BCTRLSENSOR"/>
</dbReference>
<dbReference type="PANTHER" id="PTHR43065">
    <property type="entry name" value="SENSOR HISTIDINE KINASE"/>
    <property type="match status" value="1"/>
</dbReference>
<comment type="catalytic activity">
    <reaction evidence="1">
        <text>ATP + protein L-histidine = ADP + protein N-phospho-L-histidine.</text>
        <dbReference type="EC" id="2.7.13.3"/>
    </reaction>
</comment>
<dbReference type="InterPro" id="IPR004358">
    <property type="entry name" value="Sig_transdc_His_kin-like_C"/>
</dbReference>
<keyword evidence="5" id="KW-0597">Phosphoprotein</keyword>
<keyword evidence="13 15" id="KW-0472">Membrane</keyword>
<keyword evidence="9" id="KW-0418">Kinase</keyword>
<evidence type="ECO:0000256" key="1">
    <source>
        <dbReference type="ARBA" id="ARBA00000085"/>
    </source>
</evidence>
<sequence>MPSSPSASAFPLTLVRVRLLLLLVAVGVVSAFAYLLISQQKADDARHYASLQLRFYRQSLSTLLSRLDQFPQLLARDPSLKLALQTPTQSGLIQSANQSLKGFRQITGLSDAYLLDTRGMTIAASNAGEAASFVGRRFDYRPYYQEALAGKLSRFYGMGTTSHIPGYYLAYPVKDNGQIIGVAVVKTILDSFETQLRESGQSLFVVDRNGVICLTSIDSWSYAALHPLTQSQQAEANRAKQYPSDHLPAWANRTLVETDWQSGSLALQPKGLKEGNYQLLAEPVGVLGWKMLWVSNLKTASDAAIQQAALLGLGLFLIGFAIIYRLERLQTMRYRKNEAARLNEAIATQTHQLASTNQELQEKVADLETTRKQWQDAQEKSVQMAKMALLGQLSSGLAHEINQPLAALMALADNANTFLARNQPDMAQQNLELISITAERMSDLTKQLKLFARQAPLTAQPVLVGESLRHAVNILNPRLQQASITLTWPALLDEEWVMAEVTPLSQVWVNLMVNALDAMQAEATPMIEITASKVANTLQITLRDTGSGLDSRVQARLFEPFFTTKPSGEGLGLGLVITQAIIAGFNGQFALYNHPEKGTIAMVVLPLASPSATEI</sequence>
<dbReference type="InterPro" id="IPR036097">
    <property type="entry name" value="HisK_dim/P_sf"/>
</dbReference>
<dbReference type="PIRSF" id="PIRSF036431">
    <property type="entry name" value="STHK_DctB"/>
    <property type="match status" value="1"/>
</dbReference>
<keyword evidence="8" id="KW-0547">Nucleotide-binding</keyword>
<dbReference type="InterPro" id="IPR017055">
    <property type="entry name" value="Sig_transdc_His_kinase_DctB"/>
</dbReference>
<evidence type="ECO:0000256" key="12">
    <source>
        <dbReference type="ARBA" id="ARBA00023012"/>
    </source>
</evidence>
<dbReference type="EMBL" id="JAJBZT010000002">
    <property type="protein sequence ID" value="MCB6183007.1"/>
    <property type="molecule type" value="Genomic_DNA"/>
</dbReference>
<name>A0ABS8D487_9NEIS</name>
<keyword evidence="6" id="KW-0808">Transferase</keyword>
<dbReference type="PROSITE" id="PS50109">
    <property type="entry name" value="HIS_KIN"/>
    <property type="match status" value="1"/>
</dbReference>
<dbReference type="SMART" id="SM00387">
    <property type="entry name" value="HATPase_c"/>
    <property type="match status" value="1"/>
</dbReference>
<comment type="subcellular location">
    <subcellularLocation>
        <location evidence="2">Cell membrane</location>
        <topology evidence="2">Multi-pass membrane protein</topology>
    </subcellularLocation>
</comment>
<evidence type="ECO:0000256" key="3">
    <source>
        <dbReference type="ARBA" id="ARBA00012438"/>
    </source>
</evidence>
<evidence type="ECO:0000256" key="15">
    <source>
        <dbReference type="SAM" id="Phobius"/>
    </source>
</evidence>
<evidence type="ECO:0000256" key="11">
    <source>
        <dbReference type="ARBA" id="ARBA00022989"/>
    </source>
</evidence>
<feature type="coiled-coil region" evidence="14">
    <location>
        <begin position="339"/>
        <end position="377"/>
    </location>
</feature>
<evidence type="ECO:0000256" key="10">
    <source>
        <dbReference type="ARBA" id="ARBA00022840"/>
    </source>
</evidence>
<dbReference type="InterPro" id="IPR003594">
    <property type="entry name" value="HATPase_dom"/>
</dbReference>
<evidence type="ECO:0000313" key="18">
    <source>
        <dbReference type="Proteomes" id="UP001165395"/>
    </source>
</evidence>
<dbReference type="EC" id="2.7.13.3" evidence="3"/>
<keyword evidence="10" id="KW-0067">ATP-binding</keyword>
<keyword evidence="18" id="KW-1185">Reference proteome</keyword>
<evidence type="ECO:0000256" key="14">
    <source>
        <dbReference type="SAM" id="Coils"/>
    </source>
</evidence>
<evidence type="ECO:0000256" key="4">
    <source>
        <dbReference type="ARBA" id="ARBA00022475"/>
    </source>
</evidence>